<dbReference type="GO" id="GO:0006900">
    <property type="term" value="P:vesicle budding from membrane"/>
    <property type="evidence" value="ECO:0007669"/>
    <property type="project" value="TreeGrafter"/>
</dbReference>
<keyword evidence="6" id="KW-1185">Reference proteome</keyword>
<comment type="subcellular location">
    <subcellularLocation>
        <location evidence="1">Endosome</location>
    </subcellularLocation>
</comment>
<dbReference type="GO" id="GO:0032511">
    <property type="term" value="P:late endosome to vacuole transport via multivesicular body sorting pathway"/>
    <property type="evidence" value="ECO:0007669"/>
    <property type="project" value="TreeGrafter"/>
</dbReference>
<accession>A0A653CZE8</accession>
<reference evidence="5 6" key="1">
    <citation type="submission" date="2019-01" db="EMBL/GenBank/DDBJ databases">
        <authorList>
            <person name="Sayadi A."/>
        </authorList>
    </citation>
    <scope>NUCLEOTIDE SEQUENCE [LARGE SCALE GENOMIC DNA]</scope>
</reference>
<evidence type="ECO:0000256" key="1">
    <source>
        <dbReference type="ARBA" id="ARBA00004177"/>
    </source>
</evidence>
<organism evidence="5 6">
    <name type="scientific">Callosobruchus maculatus</name>
    <name type="common">Southern cowpea weevil</name>
    <name type="synonym">Pulse bruchid</name>
    <dbReference type="NCBI Taxonomy" id="64391"/>
    <lineage>
        <taxon>Eukaryota</taxon>
        <taxon>Metazoa</taxon>
        <taxon>Ecdysozoa</taxon>
        <taxon>Arthropoda</taxon>
        <taxon>Hexapoda</taxon>
        <taxon>Insecta</taxon>
        <taxon>Pterygota</taxon>
        <taxon>Neoptera</taxon>
        <taxon>Endopterygota</taxon>
        <taxon>Coleoptera</taxon>
        <taxon>Polyphaga</taxon>
        <taxon>Cucujiformia</taxon>
        <taxon>Chrysomeloidea</taxon>
        <taxon>Chrysomelidae</taxon>
        <taxon>Bruchinae</taxon>
        <taxon>Bruchini</taxon>
        <taxon>Callosobruchus</taxon>
    </lineage>
</organism>
<dbReference type="GO" id="GO:0005771">
    <property type="term" value="C:multivesicular body"/>
    <property type="evidence" value="ECO:0007669"/>
    <property type="project" value="TreeGrafter"/>
</dbReference>
<protein>
    <recommendedName>
        <fullName evidence="7">Charged multivesicular body protein 7</fullName>
    </recommendedName>
</protein>
<dbReference type="InterPro" id="IPR005024">
    <property type="entry name" value="Snf7_fam"/>
</dbReference>
<comment type="similarity">
    <text evidence="2">Belongs to the SNF7 family.</text>
</comment>
<evidence type="ECO:0000256" key="3">
    <source>
        <dbReference type="ARBA" id="ARBA00022753"/>
    </source>
</evidence>
<dbReference type="PANTHER" id="PTHR22761">
    <property type="entry name" value="CHARGED MULTIVESICULAR BODY PROTEIN"/>
    <property type="match status" value="1"/>
</dbReference>
<dbReference type="GO" id="GO:0009898">
    <property type="term" value="C:cytoplasmic side of plasma membrane"/>
    <property type="evidence" value="ECO:0007669"/>
    <property type="project" value="TreeGrafter"/>
</dbReference>
<dbReference type="GO" id="GO:0000815">
    <property type="term" value="C:ESCRT III complex"/>
    <property type="evidence" value="ECO:0007669"/>
    <property type="project" value="TreeGrafter"/>
</dbReference>
<sequence length="433" mass="49630">MFGIPREKLPVFCKDEQRINVLFAPLRSRKVNPKDWETKISHWKIFIRTYCEANKVYSFTLSSLSNVFIRNGRPPSCLKEVLEDMKYNGEIQLIEVFFRKNNSTWSGWATDVLIKRPLLWSYNKLKESVVPSNIEENYVYLELVKSQSAELLQRIPEKQRNRVISLKQLMNLLGNNDNVENLKLLIHYLESTQQVSVTINNEKDHLESLLIKFGDGHKTTLISDTDIGIHTLEKNEILLTEQLETLEDEVEQIVNEAKMHINKKHRQMAKNLLRKKHELEKRIQKKSNALINIQTILENLKDTNTNADVLEAYKNAVAAFNTSVNKQGISEDAVEDTMIELGDMIEIQGNIQSALATRPVANDSNDEDLEQELAELLETPDDKNSPDGGEITDLKEQMGALELNLPSVPDQDIPNLLEQNLSVTSQKQRQSLS</sequence>
<dbReference type="PANTHER" id="PTHR22761:SF10">
    <property type="entry name" value="GH13992P"/>
    <property type="match status" value="1"/>
</dbReference>
<gene>
    <name evidence="5" type="ORF">CALMAC_LOCUS13113</name>
</gene>
<evidence type="ECO:0000313" key="5">
    <source>
        <dbReference type="EMBL" id="VEN53252.1"/>
    </source>
</evidence>
<dbReference type="AlphaFoldDB" id="A0A653CZE8"/>
<evidence type="ECO:0000256" key="4">
    <source>
        <dbReference type="SAM" id="Coils"/>
    </source>
</evidence>
<dbReference type="Pfam" id="PF25880">
    <property type="entry name" value="WHD_CHMP7_1st"/>
    <property type="match status" value="1"/>
</dbReference>
<name>A0A653CZE8_CALMS</name>
<evidence type="ECO:0008006" key="7">
    <source>
        <dbReference type="Google" id="ProtNLM"/>
    </source>
</evidence>
<dbReference type="Pfam" id="PF03357">
    <property type="entry name" value="Snf7"/>
    <property type="match status" value="1"/>
</dbReference>
<evidence type="ECO:0000256" key="2">
    <source>
        <dbReference type="ARBA" id="ARBA00006190"/>
    </source>
</evidence>
<dbReference type="Proteomes" id="UP000410492">
    <property type="component" value="Unassembled WGS sequence"/>
</dbReference>
<keyword evidence="3" id="KW-0967">Endosome</keyword>
<dbReference type="OrthoDB" id="10250120at2759"/>
<dbReference type="EMBL" id="CAACVG010009433">
    <property type="protein sequence ID" value="VEN53252.1"/>
    <property type="molecule type" value="Genomic_DNA"/>
</dbReference>
<feature type="coiled-coil region" evidence="4">
    <location>
        <begin position="229"/>
        <end position="289"/>
    </location>
</feature>
<evidence type="ECO:0000313" key="6">
    <source>
        <dbReference type="Proteomes" id="UP000410492"/>
    </source>
</evidence>
<keyword evidence="4" id="KW-0175">Coiled coil</keyword>
<proteinExistence type="inferred from homology"/>